<organism evidence="1">
    <name type="scientific">Dunaliella tertiolecta</name>
    <name type="common">Green alga</name>
    <dbReference type="NCBI Taxonomy" id="3047"/>
    <lineage>
        <taxon>Eukaryota</taxon>
        <taxon>Viridiplantae</taxon>
        <taxon>Chlorophyta</taxon>
        <taxon>core chlorophytes</taxon>
        <taxon>Chlorophyceae</taxon>
        <taxon>CS clade</taxon>
        <taxon>Chlamydomonadales</taxon>
        <taxon>Dunaliellaceae</taxon>
        <taxon>Dunaliella</taxon>
    </lineage>
</organism>
<accession>A0A7S3QMH6</accession>
<sequence>MPLPAPDVHALVQELQEKHGCPADQARALACMFHSVPECLPFIEKPSDRRNAFSPTWKGEYRVQLEISTPESSCFHFQHCKCWASRNPQHWHSHKPGTRLSYMTHIALQREPRRHTFVWTGDVVY</sequence>
<gene>
    <name evidence="1" type="ORF">DTER00134_LOCUS1892</name>
</gene>
<protein>
    <submittedName>
        <fullName evidence="1">Uncharacterized protein</fullName>
    </submittedName>
</protein>
<proteinExistence type="predicted"/>
<evidence type="ECO:0000313" key="1">
    <source>
        <dbReference type="EMBL" id="CAE0486853.1"/>
    </source>
</evidence>
<dbReference type="AlphaFoldDB" id="A0A7S3QMH6"/>
<dbReference type="EMBL" id="HBIP01004043">
    <property type="protein sequence ID" value="CAE0486853.1"/>
    <property type="molecule type" value="Transcribed_RNA"/>
</dbReference>
<reference evidence="1" key="1">
    <citation type="submission" date="2021-01" db="EMBL/GenBank/DDBJ databases">
        <authorList>
            <person name="Corre E."/>
            <person name="Pelletier E."/>
            <person name="Niang G."/>
            <person name="Scheremetjew M."/>
            <person name="Finn R."/>
            <person name="Kale V."/>
            <person name="Holt S."/>
            <person name="Cochrane G."/>
            <person name="Meng A."/>
            <person name="Brown T."/>
            <person name="Cohen L."/>
        </authorList>
    </citation>
    <scope>NUCLEOTIDE SEQUENCE</scope>
    <source>
        <strain evidence="1">CCMP1320</strain>
    </source>
</reference>
<name>A0A7S3QMH6_DUNTE</name>